<proteinExistence type="predicted"/>
<feature type="transmembrane region" description="Helical" evidence="2">
    <location>
        <begin position="137"/>
        <end position="161"/>
    </location>
</feature>
<accession>A0A1X7TW50</accession>
<dbReference type="AlphaFoldDB" id="A0A1X7TW50"/>
<evidence type="ECO:0000256" key="1">
    <source>
        <dbReference type="SAM" id="MobiDB-lite"/>
    </source>
</evidence>
<sequence>MDLDTFFTTLLIIFGISFIMAILVAIVGCVCLKPDEMLRKVFPYIKKNGNHIVIFDCLIDRFSVKLLYFYLTYVVAITLADILFNALVTTSSMYNPYDGLDCLGLLYNGTIIELTSEEQAEMDEVISILCMGWNFNFAVAIGHIVAVLTLSWILVSIVLWIKIKLGYKIVNCIINGNQRIGVCSFCIMIWSQIFFSLCTVAATMGAIMFFFPKGTLDLLLICAILNSGLAILTCLRKPRSLADHCKEAVEGRQGEEEEALVPIKNRLRRTRGHPIQVDRLKEQAELECKKALADIDEETGTISEDEMQTIAQVAYRKVTTNDGGGQYNNGQQYNGRRGGSINGPTERDRLLGNTRRNENYSRIT</sequence>
<organism evidence="3">
    <name type="scientific">Amphimedon queenslandica</name>
    <name type="common">Sponge</name>
    <dbReference type="NCBI Taxonomy" id="400682"/>
    <lineage>
        <taxon>Eukaryota</taxon>
        <taxon>Metazoa</taxon>
        <taxon>Porifera</taxon>
        <taxon>Demospongiae</taxon>
        <taxon>Heteroscleromorpha</taxon>
        <taxon>Haplosclerida</taxon>
        <taxon>Niphatidae</taxon>
        <taxon>Amphimedon</taxon>
    </lineage>
</organism>
<feature type="transmembrane region" description="Helical" evidence="2">
    <location>
        <begin position="182"/>
        <end position="212"/>
    </location>
</feature>
<dbReference type="EnsemblMetazoa" id="Aqu2.1.19314_001">
    <property type="protein sequence ID" value="Aqu2.1.19314_001"/>
    <property type="gene ID" value="Aqu2.1.19314"/>
</dbReference>
<feature type="transmembrane region" description="Helical" evidence="2">
    <location>
        <begin position="218"/>
        <end position="235"/>
    </location>
</feature>
<protein>
    <submittedName>
        <fullName evidence="3">Uncharacterized protein</fullName>
    </submittedName>
</protein>
<evidence type="ECO:0000256" key="2">
    <source>
        <dbReference type="SAM" id="Phobius"/>
    </source>
</evidence>
<feature type="transmembrane region" description="Helical" evidence="2">
    <location>
        <begin position="67"/>
        <end position="88"/>
    </location>
</feature>
<keyword evidence="2" id="KW-0812">Transmembrane</keyword>
<feature type="region of interest" description="Disordered" evidence="1">
    <location>
        <begin position="321"/>
        <end position="364"/>
    </location>
</feature>
<keyword evidence="2" id="KW-1133">Transmembrane helix</keyword>
<feature type="transmembrane region" description="Helical" evidence="2">
    <location>
        <begin position="6"/>
        <end position="32"/>
    </location>
</feature>
<keyword evidence="2" id="KW-0472">Membrane</keyword>
<reference evidence="3" key="1">
    <citation type="submission" date="2017-05" db="UniProtKB">
        <authorList>
            <consortium name="EnsemblMetazoa"/>
        </authorList>
    </citation>
    <scope>IDENTIFICATION</scope>
</reference>
<name>A0A1X7TW50_AMPQE</name>
<feature type="compositionally biased region" description="Basic and acidic residues" evidence="1">
    <location>
        <begin position="345"/>
        <end position="364"/>
    </location>
</feature>
<evidence type="ECO:0000313" key="3">
    <source>
        <dbReference type="EnsemblMetazoa" id="Aqu2.1.19314_001"/>
    </source>
</evidence>
<dbReference type="InParanoid" id="A0A1X7TW50"/>